<evidence type="ECO:0000313" key="2">
    <source>
        <dbReference type="EMBL" id="CAE8583759.1"/>
    </source>
</evidence>
<evidence type="ECO:0000256" key="1">
    <source>
        <dbReference type="SAM" id="MobiDB-lite"/>
    </source>
</evidence>
<reference evidence="2" key="1">
    <citation type="submission" date="2021-02" db="EMBL/GenBank/DDBJ databases">
        <authorList>
            <person name="Dougan E. K."/>
            <person name="Rhodes N."/>
            <person name="Thang M."/>
            <person name="Chan C."/>
        </authorList>
    </citation>
    <scope>NUCLEOTIDE SEQUENCE</scope>
</reference>
<feature type="region of interest" description="Disordered" evidence="1">
    <location>
        <begin position="44"/>
        <end position="63"/>
    </location>
</feature>
<dbReference type="Proteomes" id="UP000654075">
    <property type="component" value="Unassembled WGS sequence"/>
</dbReference>
<evidence type="ECO:0000313" key="3">
    <source>
        <dbReference type="Proteomes" id="UP000654075"/>
    </source>
</evidence>
<comment type="caution">
    <text evidence="2">The sequence shown here is derived from an EMBL/GenBank/DDBJ whole genome shotgun (WGS) entry which is preliminary data.</text>
</comment>
<protein>
    <submittedName>
        <fullName evidence="2">Uncharacterized protein</fullName>
    </submittedName>
</protein>
<proteinExistence type="predicted"/>
<dbReference type="EMBL" id="CAJNNV010000861">
    <property type="protein sequence ID" value="CAE8583759.1"/>
    <property type="molecule type" value="Genomic_DNA"/>
</dbReference>
<keyword evidence="3" id="KW-1185">Reference proteome</keyword>
<accession>A0A813D5Y0</accession>
<feature type="compositionally biased region" description="Polar residues" evidence="1">
    <location>
        <begin position="319"/>
        <end position="330"/>
    </location>
</feature>
<organism evidence="2 3">
    <name type="scientific">Polarella glacialis</name>
    <name type="common">Dinoflagellate</name>
    <dbReference type="NCBI Taxonomy" id="89957"/>
    <lineage>
        <taxon>Eukaryota</taxon>
        <taxon>Sar</taxon>
        <taxon>Alveolata</taxon>
        <taxon>Dinophyceae</taxon>
        <taxon>Suessiales</taxon>
        <taxon>Suessiaceae</taxon>
        <taxon>Polarella</taxon>
    </lineage>
</organism>
<feature type="compositionally biased region" description="Basic residues" evidence="1">
    <location>
        <begin position="335"/>
        <end position="344"/>
    </location>
</feature>
<feature type="compositionally biased region" description="Polar residues" evidence="1">
    <location>
        <begin position="104"/>
        <end position="121"/>
    </location>
</feature>
<gene>
    <name evidence="2" type="ORF">PGLA1383_LOCUS2711</name>
</gene>
<feature type="region of interest" description="Disordered" evidence="1">
    <location>
        <begin position="319"/>
        <end position="344"/>
    </location>
</feature>
<feature type="region of interest" description="Disordered" evidence="1">
    <location>
        <begin position="93"/>
        <end position="153"/>
    </location>
</feature>
<dbReference type="AlphaFoldDB" id="A0A813D5Y0"/>
<name>A0A813D5Y0_POLGL</name>
<sequence length="366" mass="39594">MYLHASCIFCIPTDFSIQNTTCSALAHIRTSHLAIGKNLQDALPAASPRTSGPLAPSSACHGQPRYRSLSPGIRLSSVNASCQQLRPGHLTDWLLPRPAKDSPGTAQVQKPITRHQAQQRQCELPAASPRTSGPLAPSSPCQVQPKDRSLTPGIRLNRVSASCQQPRPGYLAHWLLPQPARYSPGTEASRQASGSTVSMRAASSLAPDIWFTASILGLPWTEASHQASGSAVSVRAATSLARPGHLAHWFLPRPARDSPGTATSHQASSSTVLVRAASNLAPDIWPTGSFLGLPGTVQGQQPHTRHQVQQCLYHPDKAQSSPALCTTRTPAGSRLSRRRQRRCPPWRRQRLHGAAYRKCRRSTREP</sequence>